<gene>
    <name evidence="2" type="ORF">IWQ62_006381</name>
</gene>
<protein>
    <submittedName>
        <fullName evidence="2">Uncharacterized protein</fullName>
    </submittedName>
</protein>
<sequence>MGVLQSLGRYWYQNLLCIQTFRKSLRQKFPSLPDEEDLTIFLGALRTTALAEFDKHYPSASVGSQSGAQLDYSRPTVPPNSVQVMPQAPGDFSNPNGITSAYLQSLLQGLTQSVSSAVGHGGGALSSGSTLSLEGPLAQVQETPQQLTSLSQTVPSTDLPGSIGDNTGSMNPAVSSADAHGNMSSHSSLPRPQMQLQGTPVPDQQQLPHSAAGGPQMTTPALSEIRPAEFTDDRISQSLLGSASFGNDGSMNCGPGLVGSLGLPMSFSNPPLLHTNPALTTPTLSRHPQTNPATNTNQSYGGGHLSATHPHASLSNIMDNVNGLVGNGGSLHGLNMAQLYALSQQQQQQRLLATRIQQAQHSSLHQPMPNAPTMLQAPTNHVPTPSNPPLHPALQQHQQQQSGNANHPSFVNLGLNSSLPPQSMQMLFQSSSMNPALQPQFMGSLGVQPHFLANGMMPLGEGYGHMLAQAQLNINPMCNTNQGTGIATTMATTVTTPSVSSFAGTAPTV</sequence>
<evidence type="ECO:0000256" key="1">
    <source>
        <dbReference type="SAM" id="MobiDB-lite"/>
    </source>
</evidence>
<feature type="compositionally biased region" description="Polar residues" evidence="1">
    <location>
        <begin position="182"/>
        <end position="208"/>
    </location>
</feature>
<feature type="compositionally biased region" description="Polar residues" evidence="1">
    <location>
        <begin position="164"/>
        <end position="174"/>
    </location>
</feature>
<feature type="compositionally biased region" description="Polar residues" evidence="1">
    <location>
        <begin position="140"/>
        <end position="156"/>
    </location>
</feature>
<keyword evidence="3" id="KW-1185">Reference proteome</keyword>
<dbReference type="EMBL" id="JANBPY010003433">
    <property type="protein sequence ID" value="KAJ1951742.1"/>
    <property type="molecule type" value="Genomic_DNA"/>
</dbReference>
<feature type="compositionally biased region" description="Polar residues" evidence="1">
    <location>
        <begin position="277"/>
        <end position="299"/>
    </location>
</feature>
<reference evidence="2" key="1">
    <citation type="submission" date="2022-07" db="EMBL/GenBank/DDBJ databases">
        <title>Phylogenomic reconstructions and comparative analyses of Kickxellomycotina fungi.</title>
        <authorList>
            <person name="Reynolds N.K."/>
            <person name="Stajich J.E."/>
            <person name="Barry K."/>
            <person name="Grigoriev I.V."/>
            <person name="Crous P."/>
            <person name="Smith M.E."/>
        </authorList>
    </citation>
    <scope>NUCLEOTIDE SEQUENCE</scope>
    <source>
        <strain evidence="2">RSA 1196</strain>
    </source>
</reference>
<comment type="caution">
    <text evidence="2">The sequence shown here is derived from an EMBL/GenBank/DDBJ whole genome shotgun (WGS) entry which is preliminary data.</text>
</comment>
<dbReference type="Proteomes" id="UP001150925">
    <property type="component" value="Unassembled WGS sequence"/>
</dbReference>
<proteinExistence type="predicted"/>
<organism evidence="2 3">
    <name type="scientific">Dispira parvispora</name>
    <dbReference type="NCBI Taxonomy" id="1520584"/>
    <lineage>
        <taxon>Eukaryota</taxon>
        <taxon>Fungi</taxon>
        <taxon>Fungi incertae sedis</taxon>
        <taxon>Zoopagomycota</taxon>
        <taxon>Kickxellomycotina</taxon>
        <taxon>Dimargaritomycetes</taxon>
        <taxon>Dimargaritales</taxon>
        <taxon>Dimargaritaceae</taxon>
        <taxon>Dispira</taxon>
    </lineage>
</organism>
<evidence type="ECO:0000313" key="2">
    <source>
        <dbReference type="EMBL" id="KAJ1951742.1"/>
    </source>
</evidence>
<dbReference type="AlphaFoldDB" id="A0A9W8E053"/>
<accession>A0A9W8E053</accession>
<evidence type="ECO:0000313" key="3">
    <source>
        <dbReference type="Proteomes" id="UP001150925"/>
    </source>
</evidence>
<feature type="region of interest" description="Disordered" evidence="1">
    <location>
        <begin position="137"/>
        <end position="219"/>
    </location>
</feature>
<name>A0A9W8E053_9FUNG</name>
<feature type="compositionally biased region" description="Polar residues" evidence="1">
    <location>
        <begin position="402"/>
        <end position="411"/>
    </location>
</feature>
<feature type="region of interest" description="Disordered" evidence="1">
    <location>
        <begin position="378"/>
        <end position="411"/>
    </location>
</feature>
<feature type="non-terminal residue" evidence="2">
    <location>
        <position position="509"/>
    </location>
</feature>
<feature type="region of interest" description="Disordered" evidence="1">
    <location>
        <begin position="272"/>
        <end position="308"/>
    </location>
</feature>